<feature type="chain" id="PRO_5041221089" evidence="2">
    <location>
        <begin position="18"/>
        <end position="168"/>
    </location>
</feature>
<dbReference type="Gene3D" id="3.60.20.10">
    <property type="entry name" value="Glutamine Phosphoribosylpyrophosphate, subunit 1, domain 1"/>
    <property type="match status" value="1"/>
</dbReference>
<dbReference type="Proteomes" id="UP001177140">
    <property type="component" value="Unassembled WGS sequence"/>
</dbReference>
<evidence type="ECO:0000256" key="1">
    <source>
        <dbReference type="ARBA" id="ARBA00022942"/>
    </source>
</evidence>
<proteinExistence type="predicted"/>
<comment type="caution">
    <text evidence="3">The sequence shown here is derived from an EMBL/GenBank/DDBJ whole genome shotgun (WGS) entry which is preliminary data.</text>
</comment>
<dbReference type="EMBL" id="JAJJMA010305928">
    <property type="protein sequence ID" value="MCL7048578.1"/>
    <property type="molecule type" value="Genomic_DNA"/>
</dbReference>
<protein>
    <submittedName>
        <fullName evidence="3">Uncharacterized protein</fullName>
    </submittedName>
</protein>
<keyword evidence="2" id="KW-0732">Signal</keyword>
<dbReference type="InterPro" id="IPR050115">
    <property type="entry name" value="Proteasome_alpha"/>
</dbReference>
<dbReference type="AlphaFoldDB" id="A0AA41VWR1"/>
<evidence type="ECO:0000313" key="4">
    <source>
        <dbReference type="Proteomes" id="UP001177140"/>
    </source>
</evidence>
<organism evidence="3 4">
    <name type="scientific">Papaver nudicaule</name>
    <name type="common">Iceland poppy</name>
    <dbReference type="NCBI Taxonomy" id="74823"/>
    <lineage>
        <taxon>Eukaryota</taxon>
        <taxon>Viridiplantae</taxon>
        <taxon>Streptophyta</taxon>
        <taxon>Embryophyta</taxon>
        <taxon>Tracheophyta</taxon>
        <taxon>Spermatophyta</taxon>
        <taxon>Magnoliopsida</taxon>
        <taxon>Ranunculales</taxon>
        <taxon>Papaveraceae</taxon>
        <taxon>Papaveroideae</taxon>
        <taxon>Papaver</taxon>
    </lineage>
</organism>
<dbReference type="GO" id="GO:0051603">
    <property type="term" value="P:proteolysis involved in protein catabolic process"/>
    <property type="evidence" value="ECO:0007669"/>
    <property type="project" value="InterPro"/>
</dbReference>
<feature type="signal peptide" evidence="2">
    <location>
        <begin position="1"/>
        <end position="17"/>
    </location>
</feature>
<evidence type="ECO:0000313" key="3">
    <source>
        <dbReference type="EMBL" id="MCL7048578.1"/>
    </source>
</evidence>
<name>A0AA41VWR1_PAPNU</name>
<dbReference type="InterPro" id="IPR029055">
    <property type="entry name" value="Ntn_hydrolases_N"/>
</dbReference>
<keyword evidence="4" id="KW-1185">Reference proteome</keyword>
<keyword evidence="1" id="KW-0647">Proteasome</keyword>
<dbReference type="SUPFAM" id="SSF56235">
    <property type="entry name" value="N-terminal nucleophile aminohydrolases (Ntn hydrolases)"/>
    <property type="match status" value="1"/>
</dbReference>
<dbReference type="Pfam" id="PF00227">
    <property type="entry name" value="Proteasome"/>
    <property type="match status" value="1"/>
</dbReference>
<accession>A0AA41VWR1</accession>
<reference evidence="3" key="1">
    <citation type="submission" date="2022-03" db="EMBL/GenBank/DDBJ databases">
        <title>A functionally conserved STORR gene fusion in Papaver species that diverged 16.8 million years ago.</title>
        <authorList>
            <person name="Catania T."/>
        </authorList>
    </citation>
    <scope>NUCLEOTIDE SEQUENCE</scope>
    <source>
        <strain evidence="3">S-191538</strain>
    </source>
</reference>
<dbReference type="GO" id="GO:0005839">
    <property type="term" value="C:proteasome core complex"/>
    <property type="evidence" value="ECO:0007669"/>
    <property type="project" value="InterPro"/>
</dbReference>
<evidence type="ECO:0000256" key="2">
    <source>
        <dbReference type="SAM" id="SignalP"/>
    </source>
</evidence>
<dbReference type="PANTHER" id="PTHR11599">
    <property type="entry name" value="PROTEASOME SUBUNIT ALPHA/BETA"/>
    <property type="match status" value="1"/>
</dbReference>
<dbReference type="InterPro" id="IPR001353">
    <property type="entry name" value="Proteasome_sua/b"/>
</dbReference>
<sequence length="168" mass="19064">MLVIFAFEFMFLHYCFEEVNTKANRVGIRKGFGGFSYLLKDSSNCSEPSRCMCFETRQRIECQSHRLTVEDPVTVEYITRYIAGLQQKYTQSGGVRPFGLSTLIVGFDPHTDVPSLYQTDPLGHSRRGRLMQLGELQLYACQAPSLRKTCILKVLEESNEIGPSCCTN</sequence>
<gene>
    <name evidence="3" type="ORF">MKW94_027734</name>
</gene>